<sequence length="46" mass="4649">MAYSEGNVDKKVGKYVGYSPVLSNDASGKAVDSLVDILPGDAGTGC</sequence>
<proteinExistence type="predicted"/>
<evidence type="ECO:0000313" key="2">
    <source>
        <dbReference type="Proteomes" id="UP001596013"/>
    </source>
</evidence>
<dbReference type="EMBL" id="JBHSMK010000011">
    <property type="protein sequence ID" value="MFC5438306.1"/>
    <property type="molecule type" value="Genomic_DNA"/>
</dbReference>
<reference evidence="2" key="1">
    <citation type="journal article" date="2019" name="Int. J. Syst. Evol. Microbiol.">
        <title>The Global Catalogue of Microorganisms (GCM) 10K type strain sequencing project: providing services to taxonomists for standard genome sequencing and annotation.</title>
        <authorList>
            <consortium name="The Broad Institute Genomics Platform"/>
            <consortium name="The Broad Institute Genome Sequencing Center for Infectious Disease"/>
            <person name="Wu L."/>
            <person name="Ma J."/>
        </authorList>
    </citation>
    <scope>NUCLEOTIDE SEQUENCE [LARGE SCALE GENOMIC DNA]</scope>
    <source>
        <strain evidence="2">JCM 17130</strain>
    </source>
</reference>
<organism evidence="1 2">
    <name type="scientific">Rhodanobacter umsongensis</name>
    <dbReference type="NCBI Taxonomy" id="633153"/>
    <lineage>
        <taxon>Bacteria</taxon>
        <taxon>Pseudomonadati</taxon>
        <taxon>Pseudomonadota</taxon>
        <taxon>Gammaproteobacteria</taxon>
        <taxon>Lysobacterales</taxon>
        <taxon>Rhodanobacteraceae</taxon>
        <taxon>Rhodanobacter</taxon>
    </lineage>
</organism>
<name>A0ABW0JRN0_9GAMM</name>
<protein>
    <submittedName>
        <fullName evidence="1">Uncharacterized protein</fullName>
    </submittedName>
</protein>
<evidence type="ECO:0000313" key="1">
    <source>
        <dbReference type="EMBL" id="MFC5438306.1"/>
    </source>
</evidence>
<accession>A0ABW0JRN0</accession>
<dbReference type="Proteomes" id="UP001596013">
    <property type="component" value="Unassembled WGS sequence"/>
</dbReference>
<comment type="caution">
    <text evidence="1">The sequence shown here is derived from an EMBL/GenBank/DDBJ whole genome shotgun (WGS) entry which is preliminary data.</text>
</comment>
<dbReference type="RefSeq" id="WP_377306925.1">
    <property type="nucleotide sequence ID" value="NZ_JBHSMK010000011.1"/>
</dbReference>
<gene>
    <name evidence="1" type="ORF">ACFPME_17225</name>
</gene>
<keyword evidence="2" id="KW-1185">Reference proteome</keyword>